<organism evidence="9 10">
    <name type="scientific">Dovyalis caffra</name>
    <dbReference type="NCBI Taxonomy" id="77055"/>
    <lineage>
        <taxon>Eukaryota</taxon>
        <taxon>Viridiplantae</taxon>
        <taxon>Streptophyta</taxon>
        <taxon>Embryophyta</taxon>
        <taxon>Tracheophyta</taxon>
        <taxon>Spermatophyta</taxon>
        <taxon>Magnoliopsida</taxon>
        <taxon>eudicotyledons</taxon>
        <taxon>Gunneridae</taxon>
        <taxon>Pentapetalae</taxon>
        <taxon>rosids</taxon>
        <taxon>fabids</taxon>
        <taxon>Malpighiales</taxon>
        <taxon>Salicaceae</taxon>
        <taxon>Flacourtieae</taxon>
        <taxon>Dovyalis</taxon>
    </lineage>
</organism>
<evidence type="ECO:0000256" key="5">
    <source>
        <dbReference type="ARBA" id="ARBA00022989"/>
    </source>
</evidence>
<dbReference type="EMBL" id="CAWUPB010001108">
    <property type="protein sequence ID" value="CAK7337964.1"/>
    <property type="molecule type" value="Genomic_DNA"/>
</dbReference>
<keyword evidence="10" id="KW-1185">Reference proteome</keyword>
<keyword evidence="6 8" id="KW-0472">Membrane</keyword>
<dbReference type="AlphaFoldDB" id="A0AAV1RMM5"/>
<dbReference type="InterPro" id="IPR045035">
    <property type="entry name" value="YSL-like"/>
</dbReference>
<evidence type="ECO:0000256" key="7">
    <source>
        <dbReference type="SAM" id="MobiDB-lite"/>
    </source>
</evidence>
<accession>A0AAV1RMM5</accession>
<evidence type="ECO:0000313" key="9">
    <source>
        <dbReference type="EMBL" id="CAK7337964.1"/>
    </source>
</evidence>
<reference evidence="9 10" key="1">
    <citation type="submission" date="2024-01" db="EMBL/GenBank/DDBJ databases">
        <authorList>
            <person name="Waweru B."/>
        </authorList>
    </citation>
    <scope>NUCLEOTIDE SEQUENCE [LARGE SCALE GENOMIC DNA]</scope>
</reference>
<feature type="transmembrane region" description="Helical" evidence="8">
    <location>
        <begin position="167"/>
        <end position="188"/>
    </location>
</feature>
<evidence type="ECO:0000256" key="3">
    <source>
        <dbReference type="ARBA" id="ARBA00022448"/>
    </source>
</evidence>
<evidence type="ECO:0000256" key="1">
    <source>
        <dbReference type="ARBA" id="ARBA00004141"/>
    </source>
</evidence>
<feature type="transmembrane region" description="Helical" evidence="8">
    <location>
        <begin position="327"/>
        <end position="352"/>
    </location>
</feature>
<feature type="transmembrane region" description="Helical" evidence="8">
    <location>
        <begin position="397"/>
        <end position="420"/>
    </location>
</feature>
<keyword evidence="5 8" id="KW-1133">Transmembrane helix</keyword>
<feature type="transmembrane region" description="Helical" evidence="8">
    <location>
        <begin position="53"/>
        <end position="71"/>
    </location>
</feature>
<feature type="transmembrane region" description="Helical" evidence="8">
    <location>
        <begin position="617"/>
        <end position="639"/>
    </location>
</feature>
<sequence>MERRRSGGDHGENYTNPFDGDRDRYQVSSDEKEEVMVEEAFKDTKIPSWTNQITLRAMLTSLILSVVFNFIVCKLNLTTGVIPSLNVAAGLLGFAILKFWTSLLGKAGFLKHPFTRQENTVVQTCVVASSGIAFSSGTASYLLGMTPRIANQSEGGNTPINMKELQLGWMIGFLFAVSFVGLFSIVPLRKLMILKYKLTYPSGTATAYLINSFHTPKGAKLAKKQVAVLFKYFTGSFLWAFFQWFWTAADGCGFASFPTFGPQAFSNRFYFDFSATYVGVGMICPYMVNISLLLGAILSWGIMWPIIETKKGDWYSADEKPTSLHGIQGYRVFMAIATMLGDGLFHVIYMLLKTFMSLVINMKNKDSEGPGFGGDENSKLVKYDEKRRTEFFLKDQIPTWVAGVGYIVLAVVSIISVPYIFPQLKWYHILVAYIIAPVLAFCNAYGCGLTDWSLASNYGKFAIIIFSAWVGLPDGGIIAGLASCGVMMSIVSTASDLMQDFKTGYLTLSSPRSMFFSQVLGTAMGCVITPLVFWFFYQAYPVGEEGSTYPAPYGAVYRGIAMLGTEGVSSLPKNCLKLSIIFFIAAMVINLVTELLRKYETKFRIYRFIPSPMCMAIPFYLGGYFAIDMCVGSLILFIWELRNKQKANDFGPAVASGLICGDSLWGIPAAILALSGVNPPMCMKFLTAAVNDKVEGFLNG</sequence>
<feature type="transmembrane region" description="Helical" evidence="8">
    <location>
        <begin position="578"/>
        <end position="596"/>
    </location>
</feature>
<dbReference type="Pfam" id="PF03169">
    <property type="entry name" value="OPT"/>
    <property type="match status" value="1"/>
</dbReference>
<evidence type="ECO:0000256" key="2">
    <source>
        <dbReference type="ARBA" id="ARBA00010276"/>
    </source>
</evidence>
<dbReference type="GO" id="GO:0016020">
    <property type="term" value="C:membrane"/>
    <property type="evidence" value="ECO:0007669"/>
    <property type="project" value="UniProtKB-SubCell"/>
</dbReference>
<dbReference type="GO" id="GO:0035673">
    <property type="term" value="F:oligopeptide transmembrane transporter activity"/>
    <property type="evidence" value="ECO:0007669"/>
    <property type="project" value="InterPro"/>
</dbReference>
<feature type="transmembrane region" description="Helical" evidence="8">
    <location>
        <begin position="515"/>
        <end position="537"/>
    </location>
</feature>
<dbReference type="PANTHER" id="PTHR31645:SF20">
    <property type="entry name" value="METAL-NICOTIANAMINE TRANSPORTER YSL7"/>
    <property type="match status" value="1"/>
</dbReference>
<comment type="similarity">
    <text evidence="2">Belongs to the YSL (TC 2.A.67.2) family.</text>
</comment>
<dbReference type="InterPro" id="IPR004813">
    <property type="entry name" value="OPT"/>
</dbReference>
<name>A0AAV1RMM5_9ROSI</name>
<evidence type="ECO:0000313" key="10">
    <source>
        <dbReference type="Proteomes" id="UP001314170"/>
    </source>
</evidence>
<feature type="transmembrane region" description="Helical" evidence="8">
    <location>
        <begin position="651"/>
        <end position="674"/>
    </location>
</feature>
<feature type="transmembrane region" description="Helical" evidence="8">
    <location>
        <begin position="121"/>
        <end position="143"/>
    </location>
</feature>
<comment type="caution">
    <text evidence="9">The sequence shown here is derived from an EMBL/GenBank/DDBJ whole genome shotgun (WGS) entry which is preliminary data.</text>
</comment>
<feature type="transmembrane region" description="Helical" evidence="8">
    <location>
        <begin position="77"/>
        <end position="100"/>
    </location>
</feature>
<keyword evidence="3" id="KW-0813">Transport</keyword>
<feature type="transmembrane region" description="Helical" evidence="8">
    <location>
        <begin position="286"/>
        <end position="307"/>
    </location>
</feature>
<evidence type="ECO:0000256" key="8">
    <source>
        <dbReference type="SAM" id="Phobius"/>
    </source>
</evidence>
<feature type="region of interest" description="Disordered" evidence="7">
    <location>
        <begin position="1"/>
        <end position="25"/>
    </location>
</feature>
<proteinExistence type="inferred from homology"/>
<dbReference type="NCBIfam" id="TIGR00728">
    <property type="entry name" value="OPT_sfam"/>
    <property type="match status" value="1"/>
</dbReference>
<comment type="subcellular location">
    <subcellularLocation>
        <location evidence="1">Membrane</location>
        <topology evidence="1">Multi-pass membrane protein</topology>
    </subcellularLocation>
</comment>
<feature type="transmembrane region" description="Helical" evidence="8">
    <location>
        <begin position="426"/>
        <end position="445"/>
    </location>
</feature>
<evidence type="ECO:0000256" key="4">
    <source>
        <dbReference type="ARBA" id="ARBA00022692"/>
    </source>
</evidence>
<evidence type="ECO:0008006" key="11">
    <source>
        <dbReference type="Google" id="ProtNLM"/>
    </source>
</evidence>
<protein>
    <recommendedName>
        <fullName evidence="11">Metal-nicotianamine transporter YSL7</fullName>
    </recommendedName>
</protein>
<dbReference type="PANTHER" id="PTHR31645">
    <property type="entry name" value="OLIGOPEPTIDE TRANSPORTER YGL114W-RELATED"/>
    <property type="match status" value="1"/>
</dbReference>
<gene>
    <name evidence="9" type="ORF">DCAF_LOCUS13005</name>
</gene>
<feature type="compositionally biased region" description="Basic and acidic residues" evidence="7">
    <location>
        <begin position="1"/>
        <end position="12"/>
    </location>
</feature>
<evidence type="ECO:0000256" key="6">
    <source>
        <dbReference type="ARBA" id="ARBA00023136"/>
    </source>
</evidence>
<keyword evidence="4 8" id="KW-0812">Transmembrane</keyword>
<dbReference type="Proteomes" id="UP001314170">
    <property type="component" value="Unassembled WGS sequence"/>
</dbReference>